<dbReference type="GO" id="GO:0006412">
    <property type="term" value="P:translation"/>
    <property type="evidence" value="ECO:0007669"/>
    <property type="project" value="UniProtKB-UniRule"/>
</dbReference>
<dbReference type="InterPro" id="IPR000120">
    <property type="entry name" value="Amidase"/>
</dbReference>
<reference evidence="12 13" key="1">
    <citation type="journal article" date="2011" name="J. Bacteriol.">
        <title>Whole-genome sequences of thirteen isolates of Borrelia burgdorferi.</title>
        <authorList>
            <person name="Schutzer S.E."/>
            <person name="Fraser-Liggett C.M."/>
            <person name="Casjens S.R."/>
            <person name="Qiu W.G."/>
            <person name="Dunn J.J."/>
            <person name="Mongodin E.F."/>
            <person name="Luft B.J."/>
        </authorList>
    </citation>
    <scope>NUCLEOTIDE SEQUENCE [LARGE SCALE GENOMIC DNA]</scope>
    <source>
        <strain evidence="12 13">ZS7</strain>
    </source>
</reference>
<keyword evidence="6 10" id="KW-0547">Nucleotide-binding</keyword>
<protein>
    <recommendedName>
        <fullName evidence="4 10">Glutamyl-tRNA(Gln) amidotransferase subunit A</fullName>
        <shortName evidence="10">Glu-ADT subunit A</shortName>
        <ecNumber evidence="3 10">6.3.5.7</ecNumber>
    </recommendedName>
</protein>
<proteinExistence type="inferred from homology"/>
<dbReference type="PANTHER" id="PTHR11895">
    <property type="entry name" value="TRANSAMIDASE"/>
    <property type="match status" value="1"/>
</dbReference>
<comment type="subunit">
    <text evidence="2 10">Heterotrimer of A, B and C subunits.</text>
</comment>
<dbReference type="SUPFAM" id="SSF75304">
    <property type="entry name" value="Amidase signature (AS) enzymes"/>
    <property type="match status" value="1"/>
</dbReference>
<evidence type="ECO:0000259" key="11">
    <source>
        <dbReference type="Pfam" id="PF01425"/>
    </source>
</evidence>
<dbReference type="Gene3D" id="3.90.1300.10">
    <property type="entry name" value="Amidase signature (AS) domain"/>
    <property type="match status" value="1"/>
</dbReference>
<keyword evidence="12" id="KW-0808">Transferase</keyword>
<keyword evidence="7 10" id="KW-0067">ATP-binding</keyword>
<comment type="catalytic activity">
    <reaction evidence="9 10">
        <text>L-glutamyl-tRNA(Gln) + L-glutamine + ATP + H2O = L-glutaminyl-tRNA(Gln) + L-glutamate + ADP + phosphate + H(+)</text>
        <dbReference type="Rhea" id="RHEA:17521"/>
        <dbReference type="Rhea" id="RHEA-COMP:9681"/>
        <dbReference type="Rhea" id="RHEA-COMP:9684"/>
        <dbReference type="ChEBI" id="CHEBI:15377"/>
        <dbReference type="ChEBI" id="CHEBI:15378"/>
        <dbReference type="ChEBI" id="CHEBI:29985"/>
        <dbReference type="ChEBI" id="CHEBI:30616"/>
        <dbReference type="ChEBI" id="CHEBI:43474"/>
        <dbReference type="ChEBI" id="CHEBI:58359"/>
        <dbReference type="ChEBI" id="CHEBI:78520"/>
        <dbReference type="ChEBI" id="CHEBI:78521"/>
        <dbReference type="ChEBI" id="CHEBI:456216"/>
        <dbReference type="EC" id="6.3.5.7"/>
    </reaction>
</comment>
<evidence type="ECO:0000256" key="4">
    <source>
        <dbReference type="ARBA" id="ARBA00014428"/>
    </source>
</evidence>
<dbReference type="HAMAP" id="MF_00120">
    <property type="entry name" value="GatA"/>
    <property type="match status" value="1"/>
</dbReference>
<evidence type="ECO:0000256" key="9">
    <source>
        <dbReference type="ARBA" id="ARBA00047407"/>
    </source>
</evidence>
<dbReference type="PROSITE" id="PS00571">
    <property type="entry name" value="AMIDASES"/>
    <property type="match status" value="1"/>
</dbReference>
<comment type="similarity">
    <text evidence="1 10">Belongs to the amidase family. GatA subfamily.</text>
</comment>
<organism evidence="12 13">
    <name type="scientific">Borreliella burgdorferi (strain ZS7)</name>
    <name type="common">Borrelia burgdorferi</name>
    <dbReference type="NCBI Taxonomy" id="445985"/>
    <lineage>
        <taxon>Bacteria</taxon>
        <taxon>Pseudomonadati</taxon>
        <taxon>Spirochaetota</taxon>
        <taxon>Spirochaetia</taxon>
        <taxon>Spirochaetales</taxon>
        <taxon>Borreliaceae</taxon>
        <taxon>Borreliella</taxon>
    </lineage>
</organism>
<evidence type="ECO:0000256" key="10">
    <source>
        <dbReference type="HAMAP-Rule" id="MF_00120"/>
    </source>
</evidence>
<name>A0A0H3C3J7_BORBZ</name>
<dbReference type="GO" id="GO:0030956">
    <property type="term" value="C:glutamyl-tRNA(Gln) amidotransferase complex"/>
    <property type="evidence" value="ECO:0007669"/>
    <property type="project" value="InterPro"/>
</dbReference>
<evidence type="ECO:0000256" key="2">
    <source>
        <dbReference type="ARBA" id="ARBA00011123"/>
    </source>
</evidence>
<evidence type="ECO:0000256" key="3">
    <source>
        <dbReference type="ARBA" id="ARBA00012739"/>
    </source>
</evidence>
<dbReference type="InterPro" id="IPR036928">
    <property type="entry name" value="AS_sf"/>
</dbReference>
<dbReference type="KEGG" id="bbz:BbuZS7_0346"/>
<dbReference type="GO" id="GO:0016740">
    <property type="term" value="F:transferase activity"/>
    <property type="evidence" value="ECO:0007669"/>
    <property type="project" value="UniProtKB-KW"/>
</dbReference>
<evidence type="ECO:0000313" key="12">
    <source>
        <dbReference type="EMBL" id="ACK74449.1"/>
    </source>
</evidence>
<feature type="domain" description="Amidase" evidence="11">
    <location>
        <begin position="26"/>
        <end position="467"/>
    </location>
</feature>
<feature type="active site" description="Acyl-ester intermediate" evidence="10">
    <location>
        <position position="178"/>
    </location>
</feature>
<evidence type="ECO:0000256" key="1">
    <source>
        <dbReference type="ARBA" id="ARBA00008069"/>
    </source>
</evidence>
<dbReference type="GO" id="GO:0005524">
    <property type="term" value="F:ATP binding"/>
    <property type="evidence" value="ECO:0007669"/>
    <property type="project" value="UniProtKB-KW"/>
</dbReference>
<evidence type="ECO:0000256" key="8">
    <source>
        <dbReference type="ARBA" id="ARBA00022917"/>
    </source>
</evidence>
<dbReference type="GO" id="GO:0050567">
    <property type="term" value="F:glutaminyl-tRNA synthase (glutamine-hydrolyzing) activity"/>
    <property type="evidence" value="ECO:0007669"/>
    <property type="project" value="UniProtKB-UniRule"/>
</dbReference>
<sequence>MLDLSNLTLTKIQELVLTRKCKIYDILLAYKNNYELNKDINGYIEFFDDSLEIAKRYDDCLKNCELEDLPLIGMLIAVKDNISIQDKSLTCASEILKGYISPYDATVIKRLKNKGAILIGRTNMDEFAMGSTCEFSYYGATLNPLNREYVIGGSSGGSAAVVAAFQAPFSLGSDTGGSVRLPASFSGILGFKPSYGGLSRYGLASYASSFDQIGFFSHSIEDIALILKHTCGSDKMDSTSVDIFDDFYPLKIESLQGKNLAVIKELGEDLMDKNVANSFAKFKLDLLSKGINIKEVSIEEINFILSIYYIISPVEASSNLARYTGLCYGKRISEGLSLNDFYFKHRSNFLSEEVKRRIVLGNYLLSERYDSKYYAKACEILQNLIIPKFNKLFESCDFIITPTSFVKPFRLGLDFDDPVKMYYSDICTVIANLIGAPAISLPYSKDEEGLSIGMQIIGRSKKDFELLSFSKNVIRELGLNGI</sequence>
<dbReference type="InterPro" id="IPR020556">
    <property type="entry name" value="Amidase_CS"/>
</dbReference>
<dbReference type="Proteomes" id="UP000006901">
    <property type="component" value="Chromosome"/>
</dbReference>
<evidence type="ECO:0000256" key="7">
    <source>
        <dbReference type="ARBA" id="ARBA00022840"/>
    </source>
</evidence>
<evidence type="ECO:0000313" key="13">
    <source>
        <dbReference type="Proteomes" id="UP000006901"/>
    </source>
</evidence>
<keyword evidence="8 10" id="KW-0648">Protein biosynthesis</keyword>
<dbReference type="AlphaFoldDB" id="A0A0H3C3J7"/>
<dbReference type="InterPro" id="IPR004412">
    <property type="entry name" value="GatA"/>
</dbReference>
<accession>A0A0H3C3J7</accession>
<evidence type="ECO:0000256" key="5">
    <source>
        <dbReference type="ARBA" id="ARBA00022598"/>
    </source>
</evidence>
<dbReference type="NCBIfam" id="TIGR00132">
    <property type="entry name" value="gatA"/>
    <property type="match status" value="1"/>
</dbReference>
<dbReference type="HOGENOM" id="CLU_009600_0_3_12"/>
<dbReference type="EC" id="6.3.5.7" evidence="3 10"/>
<keyword evidence="5 10" id="KW-0436">Ligase</keyword>
<dbReference type="Pfam" id="PF01425">
    <property type="entry name" value="Amidase"/>
    <property type="match status" value="1"/>
</dbReference>
<dbReference type="EMBL" id="CP001205">
    <property type="protein sequence ID" value="ACK74449.1"/>
    <property type="molecule type" value="Genomic_DNA"/>
</dbReference>
<comment type="function">
    <text evidence="10">Allows the formation of correctly charged Gln-tRNA(Gln) through the transamidation of misacylated Glu-tRNA(Gln) in organisms which lack glutaminyl-tRNA synthetase. The reaction takes place in the presence of glutamine and ATP through an activated gamma-phospho-Glu-tRNA(Gln).</text>
</comment>
<gene>
    <name evidence="10" type="primary">gatA</name>
    <name evidence="12" type="ordered locus">BbuZS7_0346</name>
</gene>
<feature type="active site" description="Charge relay system" evidence="10">
    <location>
        <position position="79"/>
    </location>
</feature>
<evidence type="ECO:0000256" key="6">
    <source>
        <dbReference type="ARBA" id="ARBA00022741"/>
    </source>
</evidence>
<feature type="active site" description="Charge relay system" evidence="10">
    <location>
        <position position="154"/>
    </location>
</feature>
<dbReference type="InterPro" id="IPR023631">
    <property type="entry name" value="Amidase_dom"/>
</dbReference>
<dbReference type="PANTHER" id="PTHR11895:SF151">
    <property type="entry name" value="GLUTAMYL-TRNA(GLN) AMIDOTRANSFERASE SUBUNIT A"/>
    <property type="match status" value="1"/>
</dbReference>